<feature type="region of interest" description="Disordered" evidence="1">
    <location>
        <begin position="189"/>
        <end position="223"/>
    </location>
</feature>
<dbReference type="RefSeq" id="WP_230862841.1">
    <property type="nucleotide sequence ID" value="NZ_CABVGP010000002.1"/>
</dbReference>
<keyword evidence="3" id="KW-1185">Reference proteome</keyword>
<feature type="compositionally biased region" description="Low complexity" evidence="1">
    <location>
        <begin position="192"/>
        <end position="201"/>
    </location>
</feature>
<dbReference type="PANTHER" id="PTHR23026">
    <property type="entry name" value="NADPH NITROREDUCTASE"/>
    <property type="match status" value="1"/>
</dbReference>
<dbReference type="Proteomes" id="UP000399805">
    <property type="component" value="Unassembled WGS sequence"/>
</dbReference>
<evidence type="ECO:0000313" key="3">
    <source>
        <dbReference type="Proteomes" id="UP000399805"/>
    </source>
</evidence>
<name>A0A6I8M2N6_9PSEU</name>
<evidence type="ECO:0000313" key="2">
    <source>
        <dbReference type="EMBL" id="VVJ21801.1"/>
    </source>
</evidence>
<dbReference type="InterPro" id="IPR000415">
    <property type="entry name" value="Nitroreductase-like"/>
</dbReference>
<dbReference type="PANTHER" id="PTHR23026:SF123">
    <property type="entry name" value="NAD(P)H NITROREDUCTASE RV3131-RELATED"/>
    <property type="match status" value="1"/>
</dbReference>
<evidence type="ECO:0000256" key="1">
    <source>
        <dbReference type="SAM" id="MobiDB-lite"/>
    </source>
</evidence>
<sequence>MSRPHPTMFEQALASAVRAPSPHNTQPWRFVLEGEAIEVWLDRERVLAVADPLAREARLSCGAAAFNAAVHLGADGIATTVRTIPDPDAPDLLAVIRLDGNRKVTQTDRDLAAAVFRRHTNRRPFLERLVPPVARVALKSAALQEGGQVEYLDEAGHFSTVTTLVRRAEALQENDLAFRAETASWMRRDTAAPDGVPASASGPPPYGSRAVSLRASHANQELPPREFEQDPLLAAVLTRDRGPHAEVRAGMAMQHVLLTATAAGLATSFLSQPFETPQTREALDRIFDGHGQVHTLLRIGYGQTTATTARRAVADVLTGRVTPDAPVR</sequence>
<dbReference type="AlphaFoldDB" id="A0A6I8M2N6"/>
<gene>
    <name evidence="2" type="ORF">AA23TX_06817</name>
</gene>
<protein>
    <submittedName>
        <fullName evidence="2">Uncharacterized protein</fullName>
    </submittedName>
</protein>
<dbReference type="SUPFAM" id="SSF55469">
    <property type="entry name" value="FMN-dependent nitroreductase-like"/>
    <property type="match status" value="2"/>
</dbReference>
<dbReference type="InterPro" id="IPR050627">
    <property type="entry name" value="Nitroreductase/BluB"/>
</dbReference>
<dbReference type="Gene3D" id="3.40.109.10">
    <property type="entry name" value="NADH Oxidase"/>
    <property type="match status" value="1"/>
</dbReference>
<organism evidence="2 3">
    <name type="scientific">Amycolatopsis camponoti</name>
    <dbReference type="NCBI Taxonomy" id="2606593"/>
    <lineage>
        <taxon>Bacteria</taxon>
        <taxon>Bacillati</taxon>
        <taxon>Actinomycetota</taxon>
        <taxon>Actinomycetes</taxon>
        <taxon>Pseudonocardiales</taxon>
        <taxon>Pseudonocardiaceae</taxon>
        <taxon>Amycolatopsis</taxon>
    </lineage>
</organism>
<reference evidence="2 3" key="1">
    <citation type="submission" date="2019-09" db="EMBL/GenBank/DDBJ databases">
        <authorList>
            <person name="Leyn A S."/>
        </authorList>
    </citation>
    <scope>NUCLEOTIDE SEQUENCE [LARGE SCALE GENOMIC DNA]</scope>
    <source>
        <strain evidence="2">AA231_1</strain>
    </source>
</reference>
<dbReference type="GO" id="GO:0016491">
    <property type="term" value="F:oxidoreductase activity"/>
    <property type="evidence" value="ECO:0007669"/>
    <property type="project" value="InterPro"/>
</dbReference>
<accession>A0A6I8M2N6</accession>
<proteinExistence type="predicted"/>
<dbReference type="EMBL" id="CABVGP010000002">
    <property type="protein sequence ID" value="VVJ21801.1"/>
    <property type="molecule type" value="Genomic_DNA"/>
</dbReference>
<dbReference type="NCBIfam" id="NF047509">
    <property type="entry name" value="Rv3131_FMN_oxido"/>
    <property type="match status" value="1"/>
</dbReference>